<dbReference type="GO" id="GO:0016740">
    <property type="term" value="F:transferase activity"/>
    <property type="evidence" value="ECO:0007669"/>
    <property type="project" value="UniProtKB-KW"/>
</dbReference>
<dbReference type="CDD" id="cd06420">
    <property type="entry name" value="GT2_Chondriotin_Pol_N"/>
    <property type="match status" value="1"/>
</dbReference>
<dbReference type="InterPro" id="IPR027791">
    <property type="entry name" value="Galactosyl_T_C"/>
</dbReference>
<gene>
    <name evidence="4" type="ORF">EGT74_26890</name>
</gene>
<accession>A0A3N4PQI3</accession>
<proteinExistence type="predicted"/>
<dbReference type="SUPFAM" id="SSF53448">
    <property type="entry name" value="Nucleotide-diphospho-sugar transferases"/>
    <property type="match status" value="1"/>
</dbReference>
<dbReference type="PANTHER" id="PTHR43685">
    <property type="entry name" value="GLYCOSYLTRANSFERASE"/>
    <property type="match status" value="1"/>
</dbReference>
<dbReference type="Pfam" id="PF00535">
    <property type="entry name" value="Glycos_transf_2"/>
    <property type="match status" value="1"/>
</dbReference>
<dbReference type="Proteomes" id="UP000278351">
    <property type="component" value="Unassembled WGS sequence"/>
</dbReference>
<organism evidence="4 5">
    <name type="scientific">Chitinophaga lutea</name>
    <dbReference type="NCBI Taxonomy" id="2488634"/>
    <lineage>
        <taxon>Bacteria</taxon>
        <taxon>Pseudomonadati</taxon>
        <taxon>Bacteroidota</taxon>
        <taxon>Chitinophagia</taxon>
        <taxon>Chitinophagales</taxon>
        <taxon>Chitinophagaceae</taxon>
        <taxon>Chitinophaga</taxon>
    </lineage>
</organism>
<evidence type="ECO:0000256" key="1">
    <source>
        <dbReference type="ARBA" id="ARBA00022679"/>
    </source>
</evidence>
<comment type="caution">
    <text evidence="4">The sequence shown here is derived from an EMBL/GenBank/DDBJ whole genome shotgun (WGS) entry which is preliminary data.</text>
</comment>
<dbReference type="Pfam" id="PF02709">
    <property type="entry name" value="Glyco_transf_7C"/>
    <property type="match status" value="1"/>
</dbReference>
<dbReference type="AlphaFoldDB" id="A0A3N4PQI3"/>
<feature type="domain" description="Galactosyltransferase C-terminal" evidence="3">
    <location>
        <begin position="172"/>
        <end position="232"/>
    </location>
</feature>
<evidence type="ECO:0000259" key="2">
    <source>
        <dbReference type="Pfam" id="PF00535"/>
    </source>
</evidence>
<keyword evidence="5" id="KW-1185">Reference proteome</keyword>
<dbReference type="RefSeq" id="WP_123849630.1">
    <property type="nucleotide sequence ID" value="NZ_RPDH01000003.1"/>
</dbReference>
<dbReference type="Gene3D" id="3.90.550.10">
    <property type="entry name" value="Spore Coat Polysaccharide Biosynthesis Protein SpsA, Chain A"/>
    <property type="match status" value="1"/>
</dbReference>
<dbReference type="OrthoDB" id="9801954at2"/>
<dbReference type="InterPro" id="IPR050834">
    <property type="entry name" value="Glycosyltransf_2"/>
</dbReference>
<dbReference type="InterPro" id="IPR001173">
    <property type="entry name" value="Glyco_trans_2-like"/>
</dbReference>
<protein>
    <submittedName>
        <fullName evidence="4">Glycosyltransferase</fullName>
    </submittedName>
</protein>
<keyword evidence="1 4" id="KW-0808">Transferase</keyword>
<dbReference type="EMBL" id="RPDH01000003">
    <property type="protein sequence ID" value="RPE05980.1"/>
    <property type="molecule type" value="Genomic_DNA"/>
</dbReference>
<evidence type="ECO:0000259" key="3">
    <source>
        <dbReference type="Pfam" id="PF02709"/>
    </source>
</evidence>
<evidence type="ECO:0000313" key="5">
    <source>
        <dbReference type="Proteomes" id="UP000278351"/>
    </source>
</evidence>
<feature type="domain" description="Glycosyltransferase 2-like" evidence="2">
    <location>
        <begin position="10"/>
        <end position="159"/>
    </location>
</feature>
<evidence type="ECO:0000313" key="4">
    <source>
        <dbReference type="EMBL" id="RPE05980.1"/>
    </source>
</evidence>
<dbReference type="InterPro" id="IPR029044">
    <property type="entry name" value="Nucleotide-diphossugar_trans"/>
</dbReference>
<reference evidence="4 5" key="1">
    <citation type="submission" date="2018-11" db="EMBL/GenBank/DDBJ databases">
        <title>Chitinophaga lutea sp.nov., isolate from arsenic contaminated soil.</title>
        <authorList>
            <person name="Zong Y."/>
        </authorList>
    </citation>
    <scope>NUCLEOTIDE SEQUENCE [LARGE SCALE GENOMIC DNA]</scope>
    <source>
        <strain evidence="4 5">ZY74</strain>
    </source>
</reference>
<dbReference type="PANTHER" id="PTHR43685:SF3">
    <property type="entry name" value="SLR2126 PROTEIN"/>
    <property type="match status" value="1"/>
</dbReference>
<name>A0A3N4PQI3_9BACT</name>
<sequence>MKNRNFTVGILVSTYNWPLALELIFKSIMQQTHQPDEILVADDGSGPETAALIAQYRSIFNIPLKHAWQEDAGFRKSKILNKAIKLAESDYIIEIDGDILLHPGFIEDHVRHARRGIFVQGARTMVSENKTREILAHGRTGIGFFSRGIRNRFNSLHLPSLSFLIRANSRSSQNIKGCNLAFWKDDFIAINGYDNFFHGWGSEDYEFAARLINNGILKRRLKLAAVCYHLHHSCNSREQQVVNERRYSETVVRQLTVCSNGYAQA</sequence>